<keyword evidence="2" id="KW-1185">Reference proteome</keyword>
<organism evidence="1 2">
    <name type="scientific">Halorubrum laminariae</name>
    <dbReference type="NCBI Taxonomy" id="1433523"/>
    <lineage>
        <taxon>Archaea</taxon>
        <taxon>Methanobacteriati</taxon>
        <taxon>Methanobacteriota</taxon>
        <taxon>Stenosarchaea group</taxon>
        <taxon>Halobacteria</taxon>
        <taxon>Halobacteriales</taxon>
        <taxon>Haloferacaceae</taxon>
        <taxon>Halorubrum</taxon>
    </lineage>
</organism>
<evidence type="ECO:0008006" key="3">
    <source>
        <dbReference type="Google" id="ProtNLM"/>
    </source>
</evidence>
<protein>
    <recommendedName>
        <fullName evidence="3">Halobacterial output domain-containing protein</fullName>
    </recommendedName>
</protein>
<gene>
    <name evidence="1" type="ORF">ACFR9T_05665</name>
</gene>
<name>A0ABD6C0U8_9EURY</name>
<evidence type="ECO:0000313" key="1">
    <source>
        <dbReference type="EMBL" id="MFD1570073.1"/>
    </source>
</evidence>
<dbReference type="Proteomes" id="UP001597185">
    <property type="component" value="Unassembled WGS sequence"/>
</dbReference>
<dbReference type="AlphaFoldDB" id="A0ABD6C0U8"/>
<proteinExistence type="predicted"/>
<sequence length="136" mass="15373">MSSAHHPATSTETCIDYTETEHSVRLSHRDEPLEVTFDKAYEDAPTKFSVVAYEHLIADHLVGPFAETDFEIDTVHEDSAHFFLTTELHNVDSYEELVDILSTVANYAWEYPGGCWLNVQTVESDHHSHVVATIIP</sequence>
<comment type="caution">
    <text evidence="1">The sequence shown here is derived from an EMBL/GenBank/DDBJ whole genome shotgun (WGS) entry which is preliminary data.</text>
</comment>
<dbReference type="RefSeq" id="WP_256397116.1">
    <property type="nucleotide sequence ID" value="NZ_JANHDL010000004.1"/>
</dbReference>
<evidence type="ECO:0000313" key="2">
    <source>
        <dbReference type="Proteomes" id="UP001597185"/>
    </source>
</evidence>
<dbReference type="EMBL" id="JBHUDB010000002">
    <property type="protein sequence ID" value="MFD1570073.1"/>
    <property type="molecule type" value="Genomic_DNA"/>
</dbReference>
<accession>A0ABD6C0U8</accession>
<reference evidence="1 2" key="1">
    <citation type="journal article" date="2019" name="Int. J. Syst. Evol. Microbiol.">
        <title>The Global Catalogue of Microorganisms (GCM) 10K type strain sequencing project: providing services to taxonomists for standard genome sequencing and annotation.</title>
        <authorList>
            <consortium name="The Broad Institute Genomics Platform"/>
            <consortium name="The Broad Institute Genome Sequencing Center for Infectious Disease"/>
            <person name="Wu L."/>
            <person name="Ma J."/>
        </authorList>
    </citation>
    <scope>NUCLEOTIDE SEQUENCE [LARGE SCALE GENOMIC DNA]</scope>
    <source>
        <strain evidence="1 2">CGMCC 1.12689</strain>
    </source>
</reference>